<gene>
    <name evidence="2" type="ORF">THSYN_31950</name>
</gene>
<evidence type="ECO:0000313" key="2">
    <source>
        <dbReference type="EMBL" id="AUB85528.1"/>
    </source>
</evidence>
<organism evidence="2 3">
    <name type="scientific">Candidatus Thiodictyon syntrophicum</name>
    <dbReference type="NCBI Taxonomy" id="1166950"/>
    <lineage>
        <taxon>Bacteria</taxon>
        <taxon>Pseudomonadati</taxon>
        <taxon>Pseudomonadota</taxon>
        <taxon>Gammaproteobacteria</taxon>
        <taxon>Chromatiales</taxon>
        <taxon>Chromatiaceae</taxon>
        <taxon>Thiodictyon</taxon>
    </lineage>
</organism>
<evidence type="ECO:0000256" key="1">
    <source>
        <dbReference type="SAM" id="SignalP"/>
    </source>
</evidence>
<proteinExistence type="predicted"/>
<keyword evidence="3" id="KW-1185">Reference proteome</keyword>
<dbReference type="EMBL" id="CP020372">
    <property type="protein sequence ID" value="AUB85528.1"/>
    <property type="molecule type" value="Genomic_DNA"/>
</dbReference>
<dbReference type="KEGG" id="tsy:THSYN_31950"/>
<dbReference type="Proteomes" id="UP000232638">
    <property type="component" value="Plasmid pTs485"/>
</dbReference>
<dbReference type="AlphaFoldDB" id="A0A2K8UIZ7"/>
<evidence type="ECO:0000313" key="3">
    <source>
        <dbReference type="Proteomes" id="UP000232638"/>
    </source>
</evidence>
<dbReference type="OrthoDB" id="6401599at2"/>
<evidence type="ECO:0008006" key="4">
    <source>
        <dbReference type="Google" id="ProtNLM"/>
    </source>
</evidence>
<keyword evidence="1" id="KW-0732">Signal</keyword>
<sequence>MQDGKYVRTLAAVTMFASVGAYASSVPIDLNDFLADPTVVVSGDGSSAAFSEDPVFAVVLLSNDPGLGDPVVIVPGPGVSLAFDYVFNVGAGESDEFGALLIDAATGSSAGLGYEFFAQVSGSGLVEINISALVGSTLGLRFQLTKLSGDSALASTANVSDVRLVTQEAPVPAPVFLLAAGLLGLIQIKRTNRGP</sequence>
<feature type="chain" id="PRO_5014778444" description="PEP-CTERM protein-sorting domain-containing protein" evidence="1">
    <location>
        <begin position="24"/>
        <end position="195"/>
    </location>
</feature>
<reference evidence="2 3" key="1">
    <citation type="submission" date="2017-03" db="EMBL/GenBank/DDBJ databases">
        <title>Complete genome sequence of Candidatus 'Thiodictyon syntrophicum' sp. nov. strain Cad16T, a photolithoautotroph purple sulfur bacterium isolated from an alpine meromictic lake.</title>
        <authorList>
            <person name="Luedin S.M."/>
            <person name="Pothier J.F."/>
            <person name="Danza F."/>
            <person name="Storelli N."/>
            <person name="Wittwer M."/>
            <person name="Tonolla M."/>
        </authorList>
    </citation>
    <scope>NUCLEOTIDE SEQUENCE [LARGE SCALE GENOMIC DNA]</scope>
    <source>
        <strain evidence="2 3">Cad16T</strain>
        <plasmid evidence="3">Plasmid pts485</plasmid>
    </source>
</reference>
<feature type="signal peptide" evidence="1">
    <location>
        <begin position="1"/>
        <end position="23"/>
    </location>
</feature>
<accession>A0A2K8UIZ7</accession>
<protein>
    <recommendedName>
        <fullName evidence="4">PEP-CTERM protein-sorting domain-containing protein</fullName>
    </recommendedName>
</protein>
<geneLocation type="plasmid" evidence="3">
    <name>pts485</name>
</geneLocation>
<keyword evidence="2" id="KW-0614">Plasmid</keyword>
<dbReference type="RefSeq" id="WP_100923150.1">
    <property type="nucleotide sequence ID" value="NZ_CP020372.1"/>
</dbReference>
<name>A0A2K8UIZ7_9GAMM</name>